<evidence type="ECO:0000256" key="7">
    <source>
        <dbReference type="ARBA" id="ARBA00022737"/>
    </source>
</evidence>
<evidence type="ECO:0000256" key="8">
    <source>
        <dbReference type="ARBA" id="ARBA00022989"/>
    </source>
</evidence>
<dbReference type="SUPFAM" id="SSF81342">
    <property type="entry name" value="Transmembrane di-heme cytochromes"/>
    <property type="match status" value="1"/>
</dbReference>
<keyword evidence="6 11" id="KW-0812">Transmembrane</keyword>
<dbReference type="SUPFAM" id="SSF103506">
    <property type="entry name" value="Mitochondrial carrier"/>
    <property type="match status" value="1"/>
</dbReference>
<dbReference type="GO" id="GO:0006839">
    <property type="term" value="P:mitochondrial transport"/>
    <property type="evidence" value="ECO:0007669"/>
    <property type="project" value="TreeGrafter"/>
</dbReference>
<feature type="repeat" description="Solcar" evidence="11">
    <location>
        <begin position="14"/>
        <end position="105"/>
    </location>
</feature>
<feature type="transmembrane region" description="Helical" evidence="13">
    <location>
        <begin position="369"/>
        <end position="388"/>
    </location>
</feature>
<dbReference type="AlphaFoldDB" id="A0A397CHV2"/>
<dbReference type="InterPro" id="IPR016174">
    <property type="entry name" value="Di-haem_cyt_TM"/>
</dbReference>
<reference evidence="15 16" key="1">
    <citation type="submission" date="2018-08" db="EMBL/GenBank/DDBJ databases">
        <title>Aphanomyces genome sequencing and annotation.</title>
        <authorList>
            <person name="Minardi D."/>
            <person name="Oidtmann B."/>
            <person name="Van Der Giezen M."/>
            <person name="Studholme D.J."/>
        </authorList>
    </citation>
    <scope>NUCLEOTIDE SEQUENCE [LARGE SCALE GENOMIC DNA]</scope>
    <source>
        <strain evidence="15 16">SA</strain>
    </source>
</reference>
<protein>
    <recommendedName>
        <fullName evidence="14">Cytochrome b561 bacterial/Ni-hydrogenase domain-containing protein</fullName>
    </recommendedName>
</protein>
<evidence type="ECO:0000259" key="14">
    <source>
        <dbReference type="Pfam" id="PF01292"/>
    </source>
</evidence>
<feature type="transmembrane region" description="Helical" evidence="13">
    <location>
        <begin position="415"/>
        <end position="435"/>
    </location>
</feature>
<dbReference type="InterPro" id="IPR011577">
    <property type="entry name" value="Cyt_b561_bac/Ni-Hgenase"/>
</dbReference>
<keyword evidence="4 12" id="KW-0813">Transport</keyword>
<keyword evidence="9" id="KW-0496">Mitochondrion</keyword>
<evidence type="ECO:0000256" key="12">
    <source>
        <dbReference type="RuleBase" id="RU000488"/>
    </source>
</evidence>
<evidence type="ECO:0000256" key="1">
    <source>
        <dbReference type="ARBA" id="ARBA00004225"/>
    </source>
</evidence>
<dbReference type="VEuPathDB" id="FungiDB:H257_01378"/>
<keyword evidence="7" id="KW-0677">Repeat</keyword>
<keyword evidence="10 11" id="KW-0472">Membrane</keyword>
<dbReference type="InterPro" id="IPR018108">
    <property type="entry name" value="MCP_transmembrane"/>
</dbReference>
<evidence type="ECO:0000256" key="6">
    <source>
        <dbReference type="ARBA" id="ARBA00022692"/>
    </source>
</evidence>
<dbReference type="PANTHER" id="PTHR45624">
    <property type="entry name" value="MITOCHONDRIAL BASIC AMINO ACIDS TRANSPORTER-RELATED"/>
    <property type="match status" value="1"/>
</dbReference>
<feature type="repeat" description="Solcar" evidence="11">
    <location>
        <begin position="191"/>
        <end position="280"/>
    </location>
</feature>
<evidence type="ECO:0000256" key="5">
    <source>
        <dbReference type="ARBA" id="ARBA00022475"/>
    </source>
</evidence>
<evidence type="ECO:0000256" key="4">
    <source>
        <dbReference type="ARBA" id="ARBA00022448"/>
    </source>
</evidence>
<dbReference type="EMBL" id="QUTC01007835">
    <property type="protein sequence ID" value="RHY46149.1"/>
    <property type="molecule type" value="Genomic_DNA"/>
</dbReference>
<feature type="transmembrane region" description="Helical" evidence="13">
    <location>
        <begin position="338"/>
        <end position="357"/>
    </location>
</feature>
<evidence type="ECO:0000256" key="11">
    <source>
        <dbReference type="PROSITE-ProRule" id="PRU00282"/>
    </source>
</evidence>
<accession>A0A397CHV2</accession>
<dbReference type="Gene3D" id="1.50.40.10">
    <property type="entry name" value="Mitochondrial carrier domain"/>
    <property type="match status" value="2"/>
</dbReference>
<evidence type="ECO:0000256" key="9">
    <source>
        <dbReference type="ARBA" id="ARBA00023128"/>
    </source>
</evidence>
<keyword evidence="8 13" id="KW-1133">Transmembrane helix</keyword>
<dbReference type="InterPro" id="IPR050567">
    <property type="entry name" value="Mitochondrial_Carrier"/>
</dbReference>
<evidence type="ECO:0000256" key="10">
    <source>
        <dbReference type="ARBA" id="ARBA00023136"/>
    </source>
</evidence>
<dbReference type="GO" id="GO:0015227">
    <property type="term" value="F:O-acyl-L-carnitine transmembrane transporter activity"/>
    <property type="evidence" value="ECO:0007669"/>
    <property type="project" value="TreeGrafter"/>
</dbReference>
<dbReference type="Pfam" id="PF00153">
    <property type="entry name" value="Mito_carr"/>
    <property type="match status" value="3"/>
</dbReference>
<dbReference type="GO" id="GO:1902603">
    <property type="term" value="P:carnitine transmembrane transport"/>
    <property type="evidence" value="ECO:0007669"/>
    <property type="project" value="TreeGrafter"/>
</dbReference>
<evidence type="ECO:0000256" key="3">
    <source>
        <dbReference type="ARBA" id="ARBA00006375"/>
    </source>
</evidence>
<feature type="domain" description="Cytochrome b561 bacterial/Ni-hydrogenase" evidence="14">
    <location>
        <begin position="332"/>
        <end position="494"/>
    </location>
</feature>
<dbReference type="GO" id="GO:0005886">
    <property type="term" value="C:plasma membrane"/>
    <property type="evidence" value="ECO:0007669"/>
    <property type="project" value="UniProtKB-SubCell"/>
</dbReference>
<keyword evidence="5" id="KW-1003">Cell membrane</keyword>
<comment type="subcellular location">
    <subcellularLocation>
        <location evidence="2">Cell membrane</location>
        <topology evidence="2">Multi-pass membrane protein</topology>
    </subcellularLocation>
    <subcellularLocation>
        <location evidence="1">Mitochondrion membrane</location>
        <topology evidence="1">Multi-pass membrane protein</topology>
    </subcellularLocation>
</comment>
<dbReference type="GO" id="GO:0031966">
    <property type="term" value="C:mitochondrial membrane"/>
    <property type="evidence" value="ECO:0007669"/>
    <property type="project" value="UniProtKB-SubCell"/>
</dbReference>
<dbReference type="VEuPathDB" id="FungiDB:H257_01377"/>
<comment type="caution">
    <text evidence="15">The sequence shown here is derived from an EMBL/GenBank/DDBJ whole genome shotgun (WGS) entry which is preliminary data.</text>
</comment>
<dbReference type="PANTHER" id="PTHR45624:SF4">
    <property type="entry name" value="CONGESTED-LIKE TRACHEA PROTEIN-RELATED"/>
    <property type="match status" value="1"/>
</dbReference>
<sequence length="554" mass="60901">MVEESSPIVLGKVQTVITHFFSGTVAGVTGAVAGYPLDTIKSRMQTQMHLPSTTAGSRITPLQALVHSIRQEGFLSLYRGASTQVARQAIGCSILFGLMAQFKWLFYTPSTGVGSAEAHPQIVLAASAACTGVVEASIYCPFEITMIRMQAVKGLYRGFTPTCCREMVGNTVYFLTYDRVKDQLQAKTQLTPMHVYGTSGAVAGFAYWCVSFPLDTIKSVVQADVLDRRHQKYLGTMDCASKLYREGGVGRFFRGLSPCLLRAMPVNAVQFMSFEKTVEMLTPLWPHRIERSLNLDSIALDSTMFRAVQSRLQKLPTRARMLSTAGPDGTAYARSTSVFHWVVAGVFGGVVGTVKLAQNTTDKVEKLRLMNLHKSLAVIAAVLVPARIGTRLLTRSPQALAGPKWEQLLGSASHLGLYGLMIGLPSSGIAMGYYSGFGIPFFGSRIPGAEKPDKSISGPAYSAHKTMGQALVYFVPLHVGAAFFHHFRGAQIFQRINPFKASKFMRSDEQHIVAVLGQFRLRPHCDDRRQLLYDEALSLTYQWGEQCTFQYQVT</sequence>
<dbReference type="Proteomes" id="UP000265716">
    <property type="component" value="Unassembled WGS sequence"/>
</dbReference>
<dbReference type="GO" id="GO:0009055">
    <property type="term" value="F:electron transfer activity"/>
    <property type="evidence" value="ECO:0007669"/>
    <property type="project" value="InterPro"/>
</dbReference>
<dbReference type="PROSITE" id="PS50920">
    <property type="entry name" value="SOLCAR"/>
    <property type="match status" value="2"/>
</dbReference>
<evidence type="ECO:0000256" key="13">
    <source>
        <dbReference type="SAM" id="Phobius"/>
    </source>
</evidence>
<evidence type="ECO:0000256" key="2">
    <source>
        <dbReference type="ARBA" id="ARBA00004651"/>
    </source>
</evidence>
<dbReference type="InterPro" id="IPR023395">
    <property type="entry name" value="MCP_dom_sf"/>
</dbReference>
<dbReference type="GO" id="GO:0022904">
    <property type="term" value="P:respiratory electron transport chain"/>
    <property type="evidence" value="ECO:0007669"/>
    <property type="project" value="InterPro"/>
</dbReference>
<name>A0A397CHV2_APHAT</name>
<gene>
    <name evidence="15" type="ORF">DYB38_010868</name>
</gene>
<organism evidence="15 16">
    <name type="scientific">Aphanomyces astaci</name>
    <name type="common">Crayfish plague agent</name>
    <dbReference type="NCBI Taxonomy" id="112090"/>
    <lineage>
        <taxon>Eukaryota</taxon>
        <taxon>Sar</taxon>
        <taxon>Stramenopiles</taxon>
        <taxon>Oomycota</taxon>
        <taxon>Saprolegniomycetes</taxon>
        <taxon>Saprolegniales</taxon>
        <taxon>Verrucalvaceae</taxon>
        <taxon>Aphanomyces</taxon>
    </lineage>
</organism>
<comment type="similarity">
    <text evidence="3 12">Belongs to the mitochondrial carrier (TC 2.A.29) family.</text>
</comment>
<proteinExistence type="inferred from homology"/>
<dbReference type="Pfam" id="PF01292">
    <property type="entry name" value="Ni_hydr_CYTB"/>
    <property type="match status" value="1"/>
</dbReference>
<evidence type="ECO:0000313" key="15">
    <source>
        <dbReference type="EMBL" id="RHY46149.1"/>
    </source>
</evidence>
<evidence type="ECO:0000313" key="16">
    <source>
        <dbReference type="Proteomes" id="UP000265716"/>
    </source>
</evidence>